<dbReference type="RefSeq" id="WP_350402730.1">
    <property type="nucleotide sequence ID" value="NZ_JBELOE010000265.1"/>
</dbReference>
<evidence type="ECO:0000313" key="2">
    <source>
        <dbReference type="Proteomes" id="UP001467690"/>
    </source>
</evidence>
<name>A0ABV1RL44_9ALTE</name>
<protein>
    <submittedName>
        <fullName evidence="1">Uncharacterized protein</fullName>
    </submittedName>
</protein>
<reference evidence="1 2" key="1">
    <citation type="submission" date="2024-06" db="EMBL/GenBank/DDBJ databases">
        <authorList>
            <person name="Chen R.Y."/>
        </authorList>
    </citation>
    <scope>NUCLEOTIDE SEQUENCE [LARGE SCALE GENOMIC DNA]</scope>
    <source>
        <strain evidence="1 2">D2</strain>
    </source>
</reference>
<evidence type="ECO:0000313" key="1">
    <source>
        <dbReference type="EMBL" id="MER2493663.1"/>
    </source>
</evidence>
<dbReference type="EMBL" id="JBELOE010000265">
    <property type="protein sequence ID" value="MER2493663.1"/>
    <property type="molecule type" value="Genomic_DNA"/>
</dbReference>
<keyword evidence="2" id="KW-1185">Reference proteome</keyword>
<gene>
    <name evidence="1" type="ORF">ABS311_17425</name>
</gene>
<accession>A0ABV1RL44</accession>
<sequence>MFYTGNDINEEPDAVLFSTLFNISARPDLYGGGSVMGRSTMTK</sequence>
<comment type="caution">
    <text evidence="1">The sequence shown here is derived from an EMBL/GenBank/DDBJ whole genome shotgun (WGS) entry which is preliminary data.</text>
</comment>
<dbReference type="Proteomes" id="UP001467690">
    <property type="component" value="Unassembled WGS sequence"/>
</dbReference>
<proteinExistence type="predicted"/>
<organism evidence="1 2">
    <name type="scientific">Catenovulum sediminis</name>
    <dbReference type="NCBI Taxonomy" id="1740262"/>
    <lineage>
        <taxon>Bacteria</taxon>
        <taxon>Pseudomonadati</taxon>
        <taxon>Pseudomonadota</taxon>
        <taxon>Gammaproteobacteria</taxon>
        <taxon>Alteromonadales</taxon>
        <taxon>Alteromonadaceae</taxon>
        <taxon>Catenovulum</taxon>
    </lineage>
</organism>